<organism evidence="2">
    <name type="scientific">Siphoviridae sp. ctkJH11</name>
    <dbReference type="NCBI Taxonomy" id="2825641"/>
    <lineage>
        <taxon>Viruses</taxon>
        <taxon>Duplodnaviria</taxon>
        <taxon>Heunggongvirae</taxon>
        <taxon>Uroviricota</taxon>
        <taxon>Caudoviricetes</taxon>
    </lineage>
</organism>
<feature type="domain" description="DUF551" evidence="1">
    <location>
        <begin position="73"/>
        <end position="135"/>
    </location>
</feature>
<name>A0A8S5PQ08_9CAUD</name>
<evidence type="ECO:0000259" key="1">
    <source>
        <dbReference type="Pfam" id="PF04448"/>
    </source>
</evidence>
<accession>A0A8S5PQ08</accession>
<proteinExistence type="predicted"/>
<reference evidence="2" key="1">
    <citation type="journal article" date="2021" name="Proc. Natl. Acad. Sci. U.S.A.">
        <title>A Catalog of Tens of Thousands of Viruses from Human Metagenomes Reveals Hidden Associations with Chronic Diseases.</title>
        <authorList>
            <person name="Tisza M.J."/>
            <person name="Buck C.B."/>
        </authorList>
    </citation>
    <scope>NUCLEOTIDE SEQUENCE</scope>
    <source>
        <strain evidence="2">CtkJH11</strain>
    </source>
</reference>
<dbReference type="EMBL" id="BK015484">
    <property type="protein sequence ID" value="DAE09190.1"/>
    <property type="molecule type" value="Genomic_DNA"/>
</dbReference>
<evidence type="ECO:0000313" key="2">
    <source>
        <dbReference type="EMBL" id="DAE09190.1"/>
    </source>
</evidence>
<protein>
    <recommendedName>
        <fullName evidence="1">DUF551 domain-containing protein</fullName>
    </recommendedName>
</protein>
<dbReference type="Pfam" id="PF04448">
    <property type="entry name" value="DUF551"/>
    <property type="match status" value="1"/>
</dbReference>
<sequence length="142" mass="16558">MNVLEKILEEIREVEKEYVTGHKVLYALGATGMATEISNIIRSHIDEIPNCEGCSRRKWYQKGFEDGKKDSDWIPVEEKLPENLEKVLVWYEYFRYGEYNCMFETFGIGWQLDGHWSGDVSGTKARCIAWQPLPNSYIKSPK</sequence>
<dbReference type="InterPro" id="IPR007539">
    <property type="entry name" value="DUF551"/>
</dbReference>